<keyword evidence="9 10" id="KW-0100">Branched-chain amino acid biosynthesis</keyword>
<dbReference type="SUPFAM" id="SSF52016">
    <property type="entry name" value="LeuD/IlvD-like"/>
    <property type="match status" value="1"/>
</dbReference>
<keyword evidence="13" id="KW-1185">Reference proteome</keyword>
<dbReference type="PANTHER" id="PTHR43345">
    <property type="entry name" value="3-ISOPROPYLMALATE DEHYDRATASE SMALL SUBUNIT 2-RELATED-RELATED"/>
    <property type="match status" value="1"/>
</dbReference>
<accession>A0ABW0S0D9</accession>
<evidence type="ECO:0000256" key="2">
    <source>
        <dbReference type="ARBA" id="ARBA00002695"/>
    </source>
</evidence>
<dbReference type="NCBIfam" id="NF002458">
    <property type="entry name" value="PRK01641.1"/>
    <property type="match status" value="1"/>
</dbReference>
<reference evidence="13" key="1">
    <citation type="journal article" date="2019" name="Int. J. Syst. Evol. Microbiol.">
        <title>The Global Catalogue of Microorganisms (GCM) 10K type strain sequencing project: providing services to taxonomists for standard genome sequencing and annotation.</title>
        <authorList>
            <consortium name="The Broad Institute Genomics Platform"/>
            <consortium name="The Broad Institute Genome Sequencing Center for Infectious Disease"/>
            <person name="Wu L."/>
            <person name="Ma J."/>
        </authorList>
    </citation>
    <scope>NUCLEOTIDE SEQUENCE [LARGE SCALE GENOMIC DNA]</scope>
    <source>
        <strain evidence="13">CGMCC 4.5798</strain>
    </source>
</reference>
<dbReference type="Proteomes" id="UP001596086">
    <property type="component" value="Unassembled WGS sequence"/>
</dbReference>
<dbReference type="NCBIfam" id="TIGR00171">
    <property type="entry name" value="leuD"/>
    <property type="match status" value="1"/>
</dbReference>
<dbReference type="RefSeq" id="WP_379773177.1">
    <property type="nucleotide sequence ID" value="NZ_JBHSMZ010000015.1"/>
</dbReference>
<comment type="similarity">
    <text evidence="4 10">Belongs to the LeuD family. LeuD type 1 subfamily.</text>
</comment>
<evidence type="ECO:0000259" key="11">
    <source>
        <dbReference type="Pfam" id="PF00694"/>
    </source>
</evidence>
<evidence type="ECO:0000256" key="7">
    <source>
        <dbReference type="ARBA" id="ARBA00022605"/>
    </source>
</evidence>
<comment type="function">
    <text evidence="2 10">Catalyzes the isomerization between 2-isopropylmalate and 3-isopropylmalate, via the formation of 2-isopropylmaleate.</text>
</comment>
<dbReference type="EMBL" id="JBHSMZ010000015">
    <property type="protein sequence ID" value="MFC5550499.1"/>
    <property type="molecule type" value="Genomic_DNA"/>
</dbReference>
<evidence type="ECO:0000256" key="3">
    <source>
        <dbReference type="ARBA" id="ARBA00004729"/>
    </source>
</evidence>
<proteinExistence type="inferred from homology"/>
<dbReference type="PANTHER" id="PTHR43345:SF5">
    <property type="entry name" value="3-ISOPROPYLMALATE DEHYDRATASE SMALL SUBUNIT"/>
    <property type="match status" value="1"/>
</dbReference>
<evidence type="ECO:0000256" key="6">
    <source>
        <dbReference type="ARBA" id="ARBA00022430"/>
    </source>
</evidence>
<evidence type="ECO:0000256" key="1">
    <source>
        <dbReference type="ARBA" id="ARBA00000491"/>
    </source>
</evidence>
<evidence type="ECO:0000256" key="4">
    <source>
        <dbReference type="ARBA" id="ARBA00009845"/>
    </source>
</evidence>
<dbReference type="InterPro" id="IPR033940">
    <property type="entry name" value="IPMI_Swivel"/>
</dbReference>
<dbReference type="Gene3D" id="3.20.19.10">
    <property type="entry name" value="Aconitase, domain 4"/>
    <property type="match status" value="1"/>
</dbReference>
<dbReference type="InterPro" id="IPR050075">
    <property type="entry name" value="LeuD"/>
</dbReference>
<dbReference type="InterPro" id="IPR015928">
    <property type="entry name" value="Aconitase/3IPM_dehydase_swvl"/>
</dbReference>
<dbReference type="GO" id="GO:0003861">
    <property type="term" value="F:3-isopropylmalate dehydratase activity"/>
    <property type="evidence" value="ECO:0007669"/>
    <property type="project" value="UniProtKB-EC"/>
</dbReference>
<keyword evidence="7 10" id="KW-0028">Amino-acid biosynthesis</keyword>
<comment type="catalytic activity">
    <reaction evidence="1 10">
        <text>(2R,3S)-3-isopropylmalate = (2S)-2-isopropylmalate</text>
        <dbReference type="Rhea" id="RHEA:32287"/>
        <dbReference type="ChEBI" id="CHEBI:1178"/>
        <dbReference type="ChEBI" id="CHEBI:35121"/>
        <dbReference type="EC" id="4.2.1.33"/>
    </reaction>
</comment>
<feature type="domain" description="Aconitase A/isopropylmalate dehydratase small subunit swivel" evidence="11">
    <location>
        <begin position="5"/>
        <end position="132"/>
    </location>
</feature>
<sequence>MKPFDTLCSNLVPIDRDNVDTDAILPKQYMAIITRLGFGDYLFDSWRYREPGAPGQDNARRTPNPDFALNQSAYEGAQIMLARRNFGCGSSREHAVWAIQQYGIRALVAPSFADIFYGNCIRNGLLPVRLPADVVDGLFARLAANPRLQVCIDLEAQQLSVEDGAHVEHHGFGIEERHKATLSQGLDEIDRILAENRAAIEALESRRFAQEHWLRK</sequence>
<dbReference type="InterPro" id="IPR004431">
    <property type="entry name" value="3-IsopropMal_deHydase_ssu"/>
</dbReference>
<keyword evidence="8 10" id="KW-0456">Lyase</keyword>
<evidence type="ECO:0000256" key="9">
    <source>
        <dbReference type="ARBA" id="ARBA00023304"/>
    </source>
</evidence>
<dbReference type="EC" id="4.2.1.33" evidence="10"/>
<dbReference type="InterPro" id="IPR000573">
    <property type="entry name" value="AconitaseA/IPMdHydase_ssu_swvl"/>
</dbReference>
<evidence type="ECO:0000256" key="10">
    <source>
        <dbReference type="HAMAP-Rule" id="MF_01031"/>
    </source>
</evidence>
<dbReference type="HAMAP" id="MF_01031">
    <property type="entry name" value="LeuD_type1"/>
    <property type="match status" value="1"/>
</dbReference>
<keyword evidence="6 10" id="KW-0432">Leucine biosynthesis</keyword>
<dbReference type="Pfam" id="PF00694">
    <property type="entry name" value="Aconitase_C"/>
    <property type="match status" value="1"/>
</dbReference>
<evidence type="ECO:0000256" key="5">
    <source>
        <dbReference type="ARBA" id="ARBA00011271"/>
    </source>
</evidence>
<evidence type="ECO:0000313" key="12">
    <source>
        <dbReference type="EMBL" id="MFC5550499.1"/>
    </source>
</evidence>
<evidence type="ECO:0000256" key="8">
    <source>
        <dbReference type="ARBA" id="ARBA00023239"/>
    </source>
</evidence>
<protein>
    <recommendedName>
        <fullName evidence="10">3-isopropylmalate dehydratase small subunit</fullName>
        <ecNumber evidence="10">4.2.1.33</ecNumber>
    </recommendedName>
    <alternativeName>
        <fullName evidence="10">Alpha-IPM isomerase</fullName>
        <shortName evidence="10">IPMI</shortName>
    </alternativeName>
    <alternativeName>
        <fullName evidence="10">Isopropylmalate isomerase</fullName>
    </alternativeName>
</protein>
<comment type="caution">
    <text evidence="12">The sequence shown here is derived from an EMBL/GenBank/DDBJ whole genome shotgun (WGS) entry which is preliminary data.</text>
</comment>
<name>A0ABW0S0D9_9BURK</name>
<comment type="subunit">
    <text evidence="5 10">Heterodimer of LeuC and LeuD.</text>
</comment>
<organism evidence="12 13">
    <name type="scientific">Massilia aerilata</name>
    <dbReference type="NCBI Taxonomy" id="453817"/>
    <lineage>
        <taxon>Bacteria</taxon>
        <taxon>Pseudomonadati</taxon>
        <taxon>Pseudomonadota</taxon>
        <taxon>Betaproteobacteria</taxon>
        <taxon>Burkholderiales</taxon>
        <taxon>Oxalobacteraceae</taxon>
        <taxon>Telluria group</taxon>
        <taxon>Massilia</taxon>
    </lineage>
</organism>
<gene>
    <name evidence="10 12" type="primary">leuD</name>
    <name evidence="12" type="ORF">ACFPO9_18430</name>
</gene>
<dbReference type="CDD" id="cd01577">
    <property type="entry name" value="IPMI_Swivel"/>
    <property type="match status" value="1"/>
</dbReference>
<comment type="pathway">
    <text evidence="3 10">Amino-acid biosynthesis; L-leucine biosynthesis; L-leucine from 3-methyl-2-oxobutanoate: step 2/4.</text>
</comment>
<evidence type="ECO:0000313" key="13">
    <source>
        <dbReference type="Proteomes" id="UP001596086"/>
    </source>
</evidence>